<dbReference type="EMBL" id="JAXCLW010000011">
    <property type="protein sequence ID" value="MDY0885565.1"/>
    <property type="molecule type" value="Genomic_DNA"/>
</dbReference>
<evidence type="ECO:0000313" key="8">
    <source>
        <dbReference type="Proteomes" id="UP001279642"/>
    </source>
</evidence>
<feature type="transmembrane region" description="Helical" evidence="5">
    <location>
        <begin position="456"/>
        <end position="477"/>
    </location>
</feature>
<feature type="transmembrane region" description="Helical" evidence="5">
    <location>
        <begin position="82"/>
        <end position="101"/>
    </location>
</feature>
<dbReference type="InterPro" id="IPR011701">
    <property type="entry name" value="MFS"/>
</dbReference>
<keyword evidence="8" id="KW-1185">Reference proteome</keyword>
<feature type="transmembrane region" description="Helical" evidence="5">
    <location>
        <begin position="337"/>
        <end position="357"/>
    </location>
</feature>
<organism evidence="7 8">
    <name type="scientific">Dongia soli</name>
    <dbReference type="NCBI Taxonomy" id="600628"/>
    <lineage>
        <taxon>Bacteria</taxon>
        <taxon>Pseudomonadati</taxon>
        <taxon>Pseudomonadota</taxon>
        <taxon>Alphaproteobacteria</taxon>
        <taxon>Rhodospirillales</taxon>
        <taxon>Dongiaceae</taxon>
        <taxon>Dongia</taxon>
    </lineage>
</organism>
<evidence type="ECO:0000256" key="5">
    <source>
        <dbReference type="SAM" id="Phobius"/>
    </source>
</evidence>
<evidence type="ECO:0000256" key="1">
    <source>
        <dbReference type="ARBA" id="ARBA00004141"/>
    </source>
</evidence>
<feature type="transmembrane region" description="Helical" evidence="5">
    <location>
        <begin position="202"/>
        <end position="224"/>
    </location>
</feature>
<dbReference type="PROSITE" id="PS50850">
    <property type="entry name" value="MFS"/>
    <property type="match status" value="1"/>
</dbReference>
<reference evidence="7 8" key="1">
    <citation type="journal article" date="2016" name="Antonie Van Leeuwenhoek">
        <title>Dongia soli sp. nov., isolated from soil from Dokdo, Korea.</title>
        <authorList>
            <person name="Kim D.U."/>
            <person name="Lee H."/>
            <person name="Kim H."/>
            <person name="Kim S.G."/>
            <person name="Ka J.O."/>
        </authorList>
    </citation>
    <scope>NUCLEOTIDE SEQUENCE [LARGE SCALE GENOMIC DNA]</scope>
    <source>
        <strain evidence="7 8">D78</strain>
    </source>
</reference>
<keyword evidence="2 5" id="KW-0812">Transmembrane</keyword>
<dbReference type="Pfam" id="PF07690">
    <property type="entry name" value="MFS_1"/>
    <property type="match status" value="1"/>
</dbReference>
<keyword evidence="3 5" id="KW-1133">Transmembrane helix</keyword>
<evidence type="ECO:0000259" key="6">
    <source>
        <dbReference type="PROSITE" id="PS50850"/>
    </source>
</evidence>
<evidence type="ECO:0000313" key="7">
    <source>
        <dbReference type="EMBL" id="MDY0885565.1"/>
    </source>
</evidence>
<feature type="transmembrane region" description="Helical" evidence="5">
    <location>
        <begin position="408"/>
        <end position="430"/>
    </location>
</feature>
<feature type="transmembrane region" description="Helical" evidence="5">
    <location>
        <begin position="363"/>
        <end position="387"/>
    </location>
</feature>
<dbReference type="CDD" id="cd17502">
    <property type="entry name" value="MFS_Azr1_MDR_like"/>
    <property type="match status" value="1"/>
</dbReference>
<feature type="transmembrane region" description="Helical" evidence="5">
    <location>
        <begin position="168"/>
        <end position="190"/>
    </location>
</feature>
<dbReference type="PANTHER" id="PTHR23501">
    <property type="entry name" value="MAJOR FACILITATOR SUPERFAMILY"/>
    <property type="match status" value="1"/>
</dbReference>
<evidence type="ECO:0000256" key="4">
    <source>
        <dbReference type="ARBA" id="ARBA00023136"/>
    </source>
</evidence>
<feature type="transmembrane region" description="Helical" evidence="5">
    <location>
        <begin position="107"/>
        <end position="128"/>
    </location>
</feature>
<comment type="caution">
    <text evidence="7">The sequence shown here is derived from an EMBL/GenBank/DDBJ whole genome shotgun (WGS) entry which is preliminary data.</text>
</comment>
<gene>
    <name evidence="7" type="ORF">SMD27_22185</name>
</gene>
<dbReference type="InterPro" id="IPR036259">
    <property type="entry name" value="MFS_trans_sf"/>
</dbReference>
<dbReference type="InterPro" id="IPR020846">
    <property type="entry name" value="MFS_dom"/>
</dbReference>
<feature type="domain" description="Major facilitator superfamily (MFS) profile" evidence="6">
    <location>
        <begin position="17"/>
        <end position="484"/>
    </location>
</feature>
<evidence type="ECO:0000256" key="3">
    <source>
        <dbReference type="ARBA" id="ARBA00022989"/>
    </source>
</evidence>
<evidence type="ECO:0000256" key="2">
    <source>
        <dbReference type="ARBA" id="ARBA00022692"/>
    </source>
</evidence>
<feature type="transmembrane region" description="Helical" evidence="5">
    <location>
        <begin position="271"/>
        <end position="295"/>
    </location>
</feature>
<name>A0ABU5EGL7_9PROT</name>
<dbReference type="RefSeq" id="WP_320510640.1">
    <property type="nucleotide sequence ID" value="NZ_JAXCLW010000011.1"/>
</dbReference>
<accession>A0ABU5EGL7</accession>
<dbReference type="Gene3D" id="1.20.1720.10">
    <property type="entry name" value="Multidrug resistance protein D"/>
    <property type="match status" value="1"/>
</dbReference>
<feature type="transmembrane region" description="Helical" evidence="5">
    <location>
        <begin position="230"/>
        <end position="251"/>
    </location>
</feature>
<proteinExistence type="predicted"/>
<sequence length="498" mass="52565">MNKPSFVKLSAAETHKVVLGAMIALFLAALDQTIIATALPSIGSDLGDFHLMAWIVTAYLLTSTAATPILGKLSDLHGRRPIMRISILIFLLGSVLCALSPSMPFLILARALQGFGGGGLITLAQTVVADVVSPRERGRYGAYFAGVWAGSSLLGPVLGGFLTEYASWHWIFWINLPIGLVAILITDRILHRLTGRGGARRIDYASVLCFIISSTSFLLALSWGGTEFPWVSWQIIVALACSIVTGSIFAWRQRRLDEPIMPPRFFSDTVVTPVLIAIFLVFGAYLALAVLVPTFLQLSLLQSPRDVGLLMIPLLLSSTAGAAMSGQYIHRTGGYKLPTLLGLPLAIACLVLLGILATQATPMLTAGLLLLTGLGIGPIFPIANVAAQNAVDRRDLGAVSGAISFARALGGAASTAGGSALVLGLMVAMMPARAADGGLTEILSHPLDAAARLDLAHAYTIFFFIVAGILAAGLLAFSRIEQRPLQDRRTVDTSAEAG</sequence>
<keyword evidence="4 5" id="KW-0472">Membrane</keyword>
<dbReference type="SUPFAM" id="SSF103473">
    <property type="entry name" value="MFS general substrate transporter"/>
    <property type="match status" value="1"/>
</dbReference>
<dbReference type="Gene3D" id="1.20.1250.20">
    <property type="entry name" value="MFS general substrate transporter like domains"/>
    <property type="match status" value="1"/>
</dbReference>
<feature type="transmembrane region" description="Helical" evidence="5">
    <location>
        <begin position="140"/>
        <end position="162"/>
    </location>
</feature>
<dbReference type="Proteomes" id="UP001279642">
    <property type="component" value="Unassembled WGS sequence"/>
</dbReference>
<protein>
    <submittedName>
        <fullName evidence="7">MDR family MFS transporter</fullName>
    </submittedName>
</protein>
<feature type="transmembrane region" description="Helical" evidence="5">
    <location>
        <begin position="52"/>
        <end position="70"/>
    </location>
</feature>
<comment type="subcellular location">
    <subcellularLocation>
        <location evidence="1">Membrane</location>
        <topology evidence="1">Multi-pass membrane protein</topology>
    </subcellularLocation>
</comment>
<dbReference type="PANTHER" id="PTHR23501:SF197">
    <property type="entry name" value="COMD"/>
    <property type="match status" value="1"/>
</dbReference>
<feature type="transmembrane region" description="Helical" evidence="5">
    <location>
        <begin position="307"/>
        <end position="325"/>
    </location>
</feature>